<dbReference type="SUPFAM" id="SSF48452">
    <property type="entry name" value="TPR-like"/>
    <property type="match status" value="1"/>
</dbReference>
<dbReference type="PANTHER" id="PTHR43630">
    <property type="entry name" value="POLY-BETA-1,6-N-ACETYL-D-GLUCOSAMINE SYNTHASE"/>
    <property type="match status" value="1"/>
</dbReference>
<evidence type="ECO:0000313" key="3">
    <source>
        <dbReference type="Proteomes" id="UP000222564"/>
    </source>
</evidence>
<sequence>MKKEKISGCLIVKDEAETLERCIKSMLPILDELIIVDTGSTDNTIEIARKYTDKVYNYTWQDDFAAARNFAISKASKEWIIFLDADEYFSERSLKNIRKTIDEENGKADAFMINGYNILLSSGEVKDKFAVIRIFRNRPEIRYQGRIHEYLRKKGQFTIVDCTDIIEIFHTGYNKIVYDKKNKNERNLSLLLRDLEERPNDGNTHFYLSLQYLAMEDYEKVLHHSRKALEYGITILGKEASAYINYIKASLKLNRDDINLLIDMCYECINKHPNFPDGYLLLAECLLQKGDIDEVVQQLEGFLSKNFEDGLKYVSNININDYQNIYQKLGDIYYYEKKDLNKAVYYYVKFLKQDIYNEVAFQKLMMILIKYENQQSIIDFLRQIYKDNSIKDMYFLAIQFAKLDADNVKKYYKEKLAALGQLDSLPR</sequence>
<dbReference type="Gene3D" id="1.25.40.10">
    <property type="entry name" value="Tetratricopeptide repeat domain"/>
    <property type="match status" value="1"/>
</dbReference>
<dbReference type="CDD" id="cd02511">
    <property type="entry name" value="Beta4Glucosyltransferase"/>
    <property type="match status" value="1"/>
</dbReference>
<dbReference type="AlphaFoldDB" id="A0A2C6M887"/>
<dbReference type="InterPro" id="IPR029044">
    <property type="entry name" value="Nucleotide-diphossugar_trans"/>
</dbReference>
<dbReference type="Gene3D" id="3.90.550.10">
    <property type="entry name" value="Spore Coat Polysaccharide Biosynthesis Protein SpsA, Chain A"/>
    <property type="match status" value="1"/>
</dbReference>
<dbReference type="SUPFAM" id="SSF53448">
    <property type="entry name" value="Nucleotide-diphospho-sugar transferases"/>
    <property type="match status" value="1"/>
</dbReference>
<comment type="caution">
    <text evidence="2">The sequence shown here is derived from an EMBL/GenBank/DDBJ whole genome shotgun (WGS) entry which is preliminary data.</text>
</comment>
<evidence type="ECO:0000313" key="2">
    <source>
        <dbReference type="EMBL" id="PHJ37299.1"/>
    </source>
</evidence>
<dbReference type="RefSeq" id="WP_099083828.1">
    <property type="nucleotide sequence ID" value="NZ_AWQQ01000095.1"/>
</dbReference>
<dbReference type="OrthoDB" id="9815923at2"/>
<dbReference type="Pfam" id="PF00535">
    <property type="entry name" value="Glycos_transf_2"/>
    <property type="match status" value="1"/>
</dbReference>
<keyword evidence="3" id="KW-1185">Reference proteome</keyword>
<dbReference type="EMBL" id="AWQQ01000095">
    <property type="protein sequence ID" value="PHJ37299.1"/>
    <property type="molecule type" value="Genomic_DNA"/>
</dbReference>
<organism evidence="2 3">
    <name type="scientific">Desulforamulus profundi</name>
    <dbReference type="NCBI Taxonomy" id="1383067"/>
    <lineage>
        <taxon>Bacteria</taxon>
        <taxon>Bacillati</taxon>
        <taxon>Bacillota</taxon>
        <taxon>Clostridia</taxon>
        <taxon>Eubacteriales</taxon>
        <taxon>Peptococcaceae</taxon>
        <taxon>Desulforamulus</taxon>
    </lineage>
</organism>
<dbReference type="Proteomes" id="UP000222564">
    <property type="component" value="Unassembled WGS sequence"/>
</dbReference>
<feature type="domain" description="Glycosyltransferase 2-like" evidence="1">
    <location>
        <begin position="10"/>
        <end position="106"/>
    </location>
</feature>
<proteinExistence type="predicted"/>
<accession>A0A2C6M887</accession>
<dbReference type="PANTHER" id="PTHR43630:SF2">
    <property type="entry name" value="GLYCOSYLTRANSFERASE"/>
    <property type="match status" value="1"/>
</dbReference>
<dbReference type="InterPro" id="IPR001173">
    <property type="entry name" value="Glyco_trans_2-like"/>
</dbReference>
<evidence type="ECO:0000259" key="1">
    <source>
        <dbReference type="Pfam" id="PF00535"/>
    </source>
</evidence>
<reference evidence="2 3" key="1">
    <citation type="submission" date="2013-09" db="EMBL/GenBank/DDBJ databases">
        <title>Biodegradation of hydrocarbons in the deep terrestrial subsurface : characterization of a microbial consortium composed of two Desulfotomaculum species originating from a deep geological formation.</title>
        <authorList>
            <person name="Aullo T."/>
            <person name="Berlendis S."/>
            <person name="Lascourreges J.-F."/>
            <person name="Dessort D."/>
            <person name="Saint-Laurent S."/>
            <person name="Schraauwers B."/>
            <person name="Mas J."/>
            <person name="Magot M."/>
            <person name="Ranchou-Peyruse A."/>
        </authorList>
    </citation>
    <scope>NUCLEOTIDE SEQUENCE [LARGE SCALE GENOMIC DNA]</scope>
    <source>
        <strain evidence="2 3">Bs107</strain>
    </source>
</reference>
<name>A0A2C6M887_9FIRM</name>
<dbReference type="InterPro" id="IPR011990">
    <property type="entry name" value="TPR-like_helical_dom_sf"/>
</dbReference>
<gene>
    <name evidence="2" type="ORF">P378_16790</name>
</gene>
<protein>
    <recommendedName>
        <fullName evidence="1">Glycosyltransferase 2-like domain-containing protein</fullName>
    </recommendedName>
</protein>